<comment type="similarity">
    <text evidence="4">Belongs to the TonB-dependent receptor family.</text>
</comment>
<protein>
    <submittedName>
        <fullName evidence="8">TonB-dependent receptor</fullName>
    </submittedName>
</protein>
<comment type="caution">
    <text evidence="8">The sequence shown here is derived from an EMBL/GenBank/DDBJ whole genome shotgun (WGS) entry which is preliminary data.</text>
</comment>
<dbReference type="SUPFAM" id="SSF49452">
    <property type="entry name" value="Starch-binding domain-like"/>
    <property type="match status" value="1"/>
</dbReference>
<keyword evidence="8" id="KW-0675">Receptor</keyword>
<evidence type="ECO:0000313" key="8">
    <source>
        <dbReference type="EMBL" id="TDO26885.1"/>
    </source>
</evidence>
<dbReference type="Pfam" id="PF00593">
    <property type="entry name" value="TonB_dep_Rec_b-barrel"/>
    <property type="match status" value="1"/>
</dbReference>
<sequence length="932" mass="104415">MKSIISTLLALFSFTAMFAQTGTLTGKVSSGSNNEVITGVAIFNAAKKISLISDVEGRFSIRLAPGTYELTFSMTGYKTKTISEIVIVAGQTNELNVILADQKKELDEVVVTATPARRESASAVLSLQKNNTSVSDGISSESIKKSPDRNVGEVLKRVTGTSVQDDKYVIVRGLNDRYNVATINGAVMPSTEPDRRTFSFDIVPSDMIDNVLINKTATPDMPGEFSGGIVQVTTKDIPFKNAFGLALSTSYNSISTGKDFNIGHRGDLDYLGFDDGTRTFPSSFPSTNRWRSFDINQKIQASRLMYNTYGDQVSKALPSLNGQINFAKKFNGKNGASFGMLGAVTYRNSQTIQLTDRQQYGDATSTTNLLFDYADTSYSFNTSLGALLNVGYKKGKNKLVLKNLFNRVFENSNTIREGANFNDLQYINKNRISIAMIKTIFSSQLEGEHALGKNNNKLKWNLNFAFTKKDQPDYRSQPYQKSLSQVNDKSIPYTVALRNTYRFWSELDENTLGGKVDYSKPLKWGNTTSSLKAGVLAQYKIRNFSARAFRYEQANPSSFNTALLSLSPGRVFNDANMYTNGFYLNEITNNTDRYDANSLLTGSYLMFDNKFNEKWRLIWGVRAETFNYEVKTGNVSGTRTVINKDYLDILPSLNLIYSFNNKSNLRFSASRTVSRPDFREVANFSYFDFVRAAIIRGNGALERSQNTNIDLRFETYPQSGEIISASVFFKHFSKPIEQRMSGESSLEYQVITFFNPDNAYAYGIELDLRKKLSMFGDGKFLENTTFSANTSLIKSSVDLSAASNPYDLKRPMQGQSPYLVNLSLTYADDKGNWSSTVLFNRIGQRIETVGAFGIPDVYENGRSVLDFQLSKKVLKKKGEIKVNLANLLNSRQIFYNNVESKKENRGYKSQDDRVQWSNLFGSSWGIGFSYNF</sequence>
<dbReference type="Gene3D" id="2.170.130.10">
    <property type="entry name" value="TonB-dependent receptor, plug domain"/>
    <property type="match status" value="1"/>
</dbReference>
<evidence type="ECO:0000256" key="3">
    <source>
        <dbReference type="ARBA" id="ARBA00023237"/>
    </source>
</evidence>
<organism evidence="8 9">
    <name type="scientific">Sediminibacterium goheungense</name>
    <dbReference type="NCBI Taxonomy" id="1086393"/>
    <lineage>
        <taxon>Bacteria</taxon>
        <taxon>Pseudomonadati</taxon>
        <taxon>Bacteroidota</taxon>
        <taxon>Chitinophagia</taxon>
        <taxon>Chitinophagales</taxon>
        <taxon>Chitinophagaceae</taxon>
        <taxon>Sediminibacterium</taxon>
    </lineage>
</organism>
<dbReference type="Gene3D" id="2.40.170.20">
    <property type="entry name" value="TonB-dependent receptor, beta-barrel domain"/>
    <property type="match status" value="1"/>
</dbReference>
<feature type="domain" description="TonB-dependent receptor plug" evidence="7">
    <location>
        <begin position="130"/>
        <end position="221"/>
    </location>
</feature>
<dbReference type="InterPro" id="IPR037066">
    <property type="entry name" value="Plug_dom_sf"/>
</dbReference>
<feature type="signal peptide" evidence="5">
    <location>
        <begin position="1"/>
        <end position="18"/>
    </location>
</feature>
<proteinExistence type="inferred from homology"/>
<dbReference type="PANTHER" id="PTHR40980">
    <property type="entry name" value="PLUG DOMAIN-CONTAINING PROTEIN"/>
    <property type="match status" value="1"/>
</dbReference>
<dbReference type="OrthoDB" id="9768470at2"/>
<evidence type="ECO:0000256" key="5">
    <source>
        <dbReference type="SAM" id="SignalP"/>
    </source>
</evidence>
<dbReference type="InterPro" id="IPR012910">
    <property type="entry name" value="Plug_dom"/>
</dbReference>
<feature type="domain" description="TonB-dependent receptor-like beta-barrel" evidence="6">
    <location>
        <begin position="459"/>
        <end position="887"/>
    </location>
</feature>
<dbReference type="InterPro" id="IPR000531">
    <property type="entry name" value="Beta-barrel_TonB"/>
</dbReference>
<evidence type="ECO:0000259" key="7">
    <source>
        <dbReference type="Pfam" id="PF07715"/>
    </source>
</evidence>
<evidence type="ECO:0000256" key="1">
    <source>
        <dbReference type="ARBA" id="ARBA00004442"/>
    </source>
</evidence>
<evidence type="ECO:0000256" key="4">
    <source>
        <dbReference type="RuleBase" id="RU003357"/>
    </source>
</evidence>
<dbReference type="PANTHER" id="PTHR40980:SF5">
    <property type="entry name" value="TONB-DEPENDENT RECEPTOR"/>
    <property type="match status" value="1"/>
</dbReference>
<dbReference type="Pfam" id="PF07715">
    <property type="entry name" value="Plug"/>
    <property type="match status" value="1"/>
</dbReference>
<name>A0A4R6IYC9_9BACT</name>
<dbReference type="EMBL" id="SNWP01000011">
    <property type="protein sequence ID" value="TDO26885.1"/>
    <property type="molecule type" value="Genomic_DNA"/>
</dbReference>
<dbReference type="GO" id="GO:0009279">
    <property type="term" value="C:cell outer membrane"/>
    <property type="evidence" value="ECO:0007669"/>
    <property type="project" value="UniProtKB-SubCell"/>
</dbReference>
<dbReference type="SUPFAM" id="SSF56935">
    <property type="entry name" value="Porins"/>
    <property type="match status" value="1"/>
</dbReference>
<dbReference type="GO" id="GO:0030246">
    <property type="term" value="F:carbohydrate binding"/>
    <property type="evidence" value="ECO:0007669"/>
    <property type="project" value="InterPro"/>
</dbReference>
<evidence type="ECO:0000259" key="6">
    <source>
        <dbReference type="Pfam" id="PF00593"/>
    </source>
</evidence>
<gene>
    <name evidence="8" type="ORF">BC659_2199</name>
</gene>
<keyword evidence="9" id="KW-1185">Reference proteome</keyword>
<dbReference type="Gene3D" id="2.60.40.1120">
    <property type="entry name" value="Carboxypeptidase-like, regulatory domain"/>
    <property type="match status" value="1"/>
</dbReference>
<keyword evidence="4" id="KW-0798">TonB box</keyword>
<dbReference type="RefSeq" id="WP_133474759.1">
    <property type="nucleotide sequence ID" value="NZ_SNWP01000011.1"/>
</dbReference>
<evidence type="ECO:0000256" key="2">
    <source>
        <dbReference type="ARBA" id="ARBA00023136"/>
    </source>
</evidence>
<dbReference type="InterPro" id="IPR013784">
    <property type="entry name" value="Carb-bd-like_fold"/>
</dbReference>
<comment type="subcellular location">
    <subcellularLocation>
        <location evidence="1 4">Cell outer membrane</location>
    </subcellularLocation>
</comment>
<keyword evidence="3" id="KW-0998">Cell outer membrane</keyword>
<evidence type="ECO:0000313" key="9">
    <source>
        <dbReference type="Proteomes" id="UP000295741"/>
    </source>
</evidence>
<accession>A0A4R6IYC9</accession>
<feature type="chain" id="PRO_5020894518" evidence="5">
    <location>
        <begin position="19"/>
        <end position="932"/>
    </location>
</feature>
<dbReference type="InterPro" id="IPR036942">
    <property type="entry name" value="Beta-barrel_TonB_sf"/>
</dbReference>
<reference evidence="8 9" key="1">
    <citation type="submission" date="2019-03" db="EMBL/GenBank/DDBJ databases">
        <title>Genomic Encyclopedia of Archaeal and Bacterial Type Strains, Phase II (KMG-II): from individual species to whole genera.</title>
        <authorList>
            <person name="Goeker M."/>
        </authorList>
    </citation>
    <scope>NUCLEOTIDE SEQUENCE [LARGE SCALE GENOMIC DNA]</scope>
    <source>
        <strain evidence="8 9">DSM 28323</strain>
    </source>
</reference>
<dbReference type="Pfam" id="PF13715">
    <property type="entry name" value="CarbopepD_reg_2"/>
    <property type="match status" value="1"/>
</dbReference>
<keyword evidence="5" id="KW-0732">Signal</keyword>
<dbReference type="Proteomes" id="UP000295741">
    <property type="component" value="Unassembled WGS sequence"/>
</dbReference>
<dbReference type="AlphaFoldDB" id="A0A4R6IYC9"/>
<keyword evidence="2 4" id="KW-0472">Membrane</keyword>